<dbReference type="PANTHER" id="PTHR15644">
    <property type="entry name" value="OSTEOPETROSIS ASSOCIATED TRANSMEMBRANE PROTEIN 1"/>
    <property type="match status" value="1"/>
</dbReference>
<feature type="non-terminal residue" evidence="3">
    <location>
        <position position="291"/>
    </location>
</feature>
<evidence type="ECO:0008006" key="5">
    <source>
        <dbReference type="Google" id="ProtNLM"/>
    </source>
</evidence>
<dbReference type="Proteomes" id="UP001159427">
    <property type="component" value="Unassembled WGS sequence"/>
</dbReference>
<dbReference type="InterPro" id="IPR019172">
    <property type="entry name" value="Osteopetrosis-assoc_TM_1"/>
</dbReference>
<comment type="caution">
    <text evidence="3">The sequence shown here is derived from an EMBL/GenBank/DDBJ whole genome shotgun (WGS) entry which is preliminary data.</text>
</comment>
<dbReference type="Pfam" id="PF09777">
    <property type="entry name" value="OSTMP1"/>
    <property type="match status" value="1"/>
</dbReference>
<dbReference type="PANTHER" id="PTHR15644:SF2">
    <property type="entry name" value="OSTEOPETROSIS-ASSOCIATED TRANSMEMBRANE PROTEIN 1"/>
    <property type="match status" value="1"/>
</dbReference>
<accession>A0ABN8M5Y3</accession>
<keyword evidence="1" id="KW-0812">Transmembrane</keyword>
<keyword evidence="4" id="KW-1185">Reference proteome</keyword>
<keyword evidence="1" id="KW-1133">Transmembrane helix</keyword>
<feature type="chain" id="PRO_5046020253" description="Osteopetrosis-associated transmembrane protein 1" evidence="2">
    <location>
        <begin position="24"/>
        <end position="291"/>
    </location>
</feature>
<dbReference type="EMBL" id="CALNXI010000276">
    <property type="protein sequence ID" value="CAH3023802.1"/>
    <property type="molecule type" value="Genomic_DNA"/>
</dbReference>
<gene>
    <name evidence="3" type="ORF">PEVE_00020584</name>
</gene>
<evidence type="ECO:0000313" key="3">
    <source>
        <dbReference type="EMBL" id="CAH3023802.1"/>
    </source>
</evidence>
<keyword evidence="1" id="KW-0472">Membrane</keyword>
<organism evidence="3 4">
    <name type="scientific">Porites evermanni</name>
    <dbReference type="NCBI Taxonomy" id="104178"/>
    <lineage>
        <taxon>Eukaryota</taxon>
        <taxon>Metazoa</taxon>
        <taxon>Cnidaria</taxon>
        <taxon>Anthozoa</taxon>
        <taxon>Hexacorallia</taxon>
        <taxon>Scleractinia</taxon>
        <taxon>Fungiina</taxon>
        <taxon>Poritidae</taxon>
        <taxon>Porites</taxon>
    </lineage>
</organism>
<proteinExistence type="predicted"/>
<protein>
    <recommendedName>
        <fullName evidence="5">Osteopetrosis-associated transmembrane protein 1</fullName>
    </recommendedName>
</protein>
<reference evidence="3 4" key="1">
    <citation type="submission" date="2022-05" db="EMBL/GenBank/DDBJ databases">
        <authorList>
            <consortium name="Genoscope - CEA"/>
            <person name="William W."/>
        </authorList>
    </citation>
    <scope>NUCLEOTIDE SEQUENCE [LARGE SCALE GENOMIC DNA]</scope>
</reference>
<evidence type="ECO:0000256" key="1">
    <source>
        <dbReference type="SAM" id="Phobius"/>
    </source>
</evidence>
<evidence type="ECO:0000256" key="2">
    <source>
        <dbReference type="SAM" id="SignalP"/>
    </source>
</evidence>
<sequence>MLAHGSLYWCIFFLVLQSRIASSYPVKCSKLLNIFANAVSNYTYCAVSNSRPFRFCCHCEDLYREALNGHNNIVLDKNCSKELIFAEKHQLVEYAYDFTVDIWKKSNCPDCFNSKKDGTPTTVKSEIKDFFKKLDEVEHCFYNNSQIHIIPVPSNHSGANSSTLHTSLCDKCRGYYNDLEKSYKKIKVSDAQDYKVCGDVSASMNYTRQRWSKNFNCVKIHTDLVSVVALTVFFCFLPVIFYTSVKLQYDYSNERKPELLRSIVRPVNGQSLSSVEACYPCVAEEVASDTS</sequence>
<feature type="transmembrane region" description="Helical" evidence="1">
    <location>
        <begin position="224"/>
        <end position="245"/>
    </location>
</feature>
<evidence type="ECO:0000313" key="4">
    <source>
        <dbReference type="Proteomes" id="UP001159427"/>
    </source>
</evidence>
<keyword evidence="2" id="KW-0732">Signal</keyword>
<name>A0ABN8M5Y3_9CNID</name>
<feature type="signal peptide" evidence="2">
    <location>
        <begin position="1"/>
        <end position="23"/>
    </location>
</feature>